<dbReference type="PANTHER" id="PTHR43469:SF1">
    <property type="entry name" value="SPBETA PROPHAGE-DERIVED DISULFIDE BOND FORMATION PROTEIN B"/>
    <property type="match status" value="1"/>
</dbReference>
<evidence type="ECO:0000313" key="13">
    <source>
        <dbReference type="EMBL" id="TVX98201.1"/>
    </source>
</evidence>
<feature type="transmembrane region" description="Helical" evidence="12">
    <location>
        <begin position="65"/>
        <end position="84"/>
    </location>
</feature>
<dbReference type="GO" id="GO:0015035">
    <property type="term" value="F:protein-disulfide reductase activity"/>
    <property type="evidence" value="ECO:0007669"/>
    <property type="project" value="InterPro"/>
</dbReference>
<evidence type="ECO:0000256" key="9">
    <source>
        <dbReference type="ARBA" id="ARBA00023157"/>
    </source>
</evidence>
<feature type="transmembrane region" description="Helical" evidence="12">
    <location>
        <begin position="40"/>
        <end position="58"/>
    </location>
</feature>
<dbReference type="HAMAP" id="MF_00287">
    <property type="entry name" value="BdbC"/>
    <property type="match status" value="1"/>
</dbReference>
<evidence type="ECO:0000256" key="5">
    <source>
        <dbReference type="ARBA" id="ARBA00022982"/>
    </source>
</evidence>
<dbReference type="PANTHER" id="PTHR43469">
    <property type="entry name" value="DISULFIDE FORMATION PROTEIN-RELATED"/>
    <property type="match status" value="1"/>
</dbReference>
<dbReference type="InterPro" id="IPR003752">
    <property type="entry name" value="DiS_bond_form_DsbB/BdbC"/>
</dbReference>
<dbReference type="AlphaFoldDB" id="A0A559JE89"/>
<keyword evidence="11" id="KW-0676">Redox-active center</keyword>
<evidence type="ECO:0000256" key="6">
    <source>
        <dbReference type="ARBA" id="ARBA00022989"/>
    </source>
</evidence>
<gene>
    <name evidence="13" type="ORF">FPZ49_34655</name>
</gene>
<evidence type="ECO:0000256" key="7">
    <source>
        <dbReference type="ARBA" id="ARBA00023002"/>
    </source>
</evidence>
<keyword evidence="10" id="KW-0143">Chaperone</keyword>
<evidence type="ECO:0000256" key="10">
    <source>
        <dbReference type="ARBA" id="ARBA00023186"/>
    </source>
</evidence>
<dbReference type="EMBL" id="VNJI01000095">
    <property type="protein sequence ID" value="TVX98201.1"/>
    <property type="molecule type" value="Genomic_DNA"/>
</dbReference>
<dbReference type="PIRSF" id="PIRSF036659">
    <property type="entry name" value="BdbC"/>
    <property type="match status" value="1"/>
</dbReference>
<organism evidence="13 14">
    <name type="scientific">Paenibacillus cremeus</name>
    <dbReference type="NCBI Taxonomy" id="2163881"/>
    <lineage>
        <taxon>Bacteria</taxon>
        <taxon>Bacillati</taxon>
        <taxon>Bacillota</taxon>
        <taxon>Bacilli</taxon>
        <taxon>Bacillales</taxon>
        <taxon>Paenibacillaceae</taxon>
        <taxon>Paenibacillus</taxon>
    </lineage>
</organism>
<feature type="transmembrane region" description="Helical" evidence="12">
    <location>
        <begin position="12"/>
        <end position="28"/>
    </location>
</feature>
<evidence type="ECO:0000256" key="4">
    <source>
        <dbReference type="ARBA" id="ARBA00022692"/>
    </source>
</evidence>
<accession>A0A559JE89</accession>
<proteinExistence type="inferred from homology"/>
<dbReference type="Pfam" id="PF02600">
    <property type="entry name" value="DsbB"/>
    <property type="match status" value="1"/>
</dbReference>
<dbReference type="InterPro" id="IPR012187">
    <property type="entry name" value="Disulphide_bond_form_BdbC"/>
</dbReference>
<comment type="similarity">
    <text evidence="2">Belongs to the DsbB family. BdbC subfamily.</text>
</comment>
<sequence length="139" mass="15953">MINQFKTYRLYFAWIIAVIALFGSLFLSEVMRFEPCKLCWFQRICMYPLAPLLGLAAYRNDQAIVPYARILSVIGMGFSLFHYLEQKVPSMSTILPCTVGIPCNGQYMNWLGFITIPFMALIAFSLITVLLFLKESTQK</sequence>
<evidence type="ECO:0000256" key="11">
    <source>
        <dbReference type="ARBA" id="ARBA00023284"/>
    </source>
</evidence>
<comment type="subcellular location">
    <subcellularLocation>
        <location evidence="1">Membrane</location>
        <topology evidence="1">Multi-pass membrane protein</topology>
    </subcellularLocation>
</comment>
<evidence type="ECO:0000256" key="12">
    <source>
        <dbReference type="SAM" id="Phobius"/>
    </source>
</evidence>
<feature type="transmembrane region" description="Helical" evidence="12">
    <location>
        <begin position="110"/>
        <end position="133"/>
    </location>
</feature>
<dbReference type="OrthoDB" id="158402at2"/>
<evidence type="ECO:0000313" key="14">
    <source>
        <dbReference type="Proteomes" id="UP000317036"/>
    </source>
</evidence>
<keyword evidence="4 12" id="KW-0812">Transmembrane</keyword>
<name>A0A559JE89_9BACL</name>
<keyword evidence="8 12" id="KW-0472">Membrane</keyword>
<evidence type="ECO:0000256" key="8">
    <source>
        <dbReference type="ARBA" id="ARBA00023136"/>
    </source>
</evidence>
<keyword evidence="7" id="KW-0560">Oxidoreductase</keyword>
<reference evidence="13 14" key="1">
    <citation type="submission" date="2019-07" db="EMBL/GenBank/DDBJ databases">
        <authorList>
            <person name="Kim J."/>
        </authorList>
    </citation>
    <scope>NUCLEOTIDE SEQUENCE [LARGE SCALE GENOMIC DNA]</scope>
    <source>
        <strain evidence="13 14">JC52</strain>
    </source>
</reference>
<dbReference type="GO" id="GO:0016020">
    <property type="term" value="C:membrane"/>
    <property type="evidence" value="ECO:0007669"/>
    <property type="project" value="UniProtKB-SubCell"/>
</dbReference>
<evidence type="ECO:0000256" key="3">
    <source>
        <dbReference type="ARBA" id="ARBA00022448"/>
    </source>
</evidence>
<dbReference type="Gene3D" id="1.20.1550.10">
    <property type="entry name" value="DsbB-like"/>
    <property type="match status" value="1"/>
</dbReference>
<dbReference type="RefSeq" id="WP_144855199.1">
    <property type="nucleotide sequence ID" value="NZ_VNJI01000095.1"/>
</dbReference>
<keyword evidence="6 12" id="KW-1133">Transmembrane helix</keyword>
<protein>
    <submittedName>
        <fullName evidence="13">Disulfide bond formation protein B</fullName>
    </submittedName>
</protein>
<dbReference type="NCBIfam" id="NF002849">
    <property type="entry name" value="PRK03113.1"/>
    <property type="match status" value="1"/>
</dbReference>
<dbReference type="Proteomes" id="UP000317036">
    <property type="component" value="Unassembled WGS sequence"/>
</dbReference>
<evidence type="ECO:0000256" key="2">
    <source>
        <dbReference type="ARBA" id="ARBA00007602"/>
    </source>
</evidence>
<keyword evidence="9" id="KW-1015">Disulfide bond</keyword>
<evidence type="ECO:0000256" key="1">
    <source>
        <dbReference type="ARBA" id="ARBA00004141"/>
    </source>
</evidence>
<keyword evidence="3" id="KW-0813">Transport</keyword>
<dbReference type="SUPFAM" id="SSF158442">
    <property type="entry name" value="DsbB-like"/>
    <property type="match status" value="1"/>
</dbReference>
<keyword evidence="5" id="KW-0249">Electron transport</keyword>
<dbReference type="InterPro" id="IPR023380">
    <property type="entry name" value="DsbB-like_sf"/>
</dbReference>
<comment type="caution">
    <text evidence="13">The sequence shown here is derived from an EMBL/GenBank/DDBJ whole genome shotgun (WGS) entry which is preliminary data.</text>
</comment>
<dbReference type="GO" id="GO:0006457">
    <property type="term" value="P:protein folding"/>
    <property type="evidence" value="ECO:0007669"/>
    <property type="project" value="InterPro"/>
</dbReference>
<keyword evidence="14" id="KW-1185">Reference proteome</keyword>